<dbReference type="PANTHER" id="PTHR47016:SF5">
    <property type="entry name" value="CLP DOMAIN SUPERFAMILY PROTEIN"/>
    <property type="match status" value="1"/>
</dbReference>
<dbReference type="GO" id="GO:0008233">
    <property type="term" value="F:peptidase activity"/>
    <property type="evidence" value="ECO:0007669"/>
    <property type="project" value="UniProtKB-KW"/>
</dbReference>
<dbReference type="PROSITE" id="PS51903">
    <property type="entry name" value="CLP_R"/>
    <property type="match status" value="1"/>
</dbReference>
<proteinExistence type="predicted"/>
<sequence>MDATVRLDDLINAIKSRHPDGNALEQLTDAVTLGEHLGEVADHLIGHFVDHARHSGASWTEIGRSMGVTKQAVQKRFVPKEGGLAEQMASYGRFTPRARNVVVAAEQEAREAGSETIEPEHLVLGLLHEPEALAAKAMVRLGAPLDQVKEVMKAMLRPGGQTAPDLLPLAPQTRKALELTLREALRLGHNYVGTEHVLLGLLALGEGAAVAALNGLGLTTETAEPEIKRMLHTVLGQPG</sequence>
<dbReference type="GO" id="GO:0006508">
    <property type="term" value="P:proteolysis"/>
    <property type="evidence" value="ECO:0007669"/>
    <property type="project" value="UniProtKB-KW"/>
</dbReference>
<dbReference type="PANTHER" id="PTHR47016">
    <property type="entry name" value="ATP-DEPENDENT CLP PROTEASE ATP-BINDING SUBUNIT CLPT1, CHLOROPLASTIC"/>
    <property type="match status" value="1"/>
</dbReference>
<keyword evidence="3" id="KW-0378">Hydrolase</keyword>
<reference evidence="3 4" key="1">
    <citation type="submission" date="2024-09" db="EMBL/GenBank/DDBJ databases">
        <authorList>
            <person name="Sun Q."/>
            <person name="Mori K."/>
        </authorList>
    </citation>
    <scope>NUCLEOTIDE SEQUENCE [LARGE SCALE GENOMIC DNA]</scope>
    <source>
        <strain evidence="3 4">JCM 3143</strain>
    </source>
</reference>
<keyword evidence="1" id="KW-0677">Repeat</keyword>
<dbReference type="EMBL" id="JBHMBW010000106">
    <property type="protein sequence ID" value="MFB9631603.1"/>
    <property type="molecule type" value="Genomic_DNA"/>
</dbReference>
<dbReference type="Proteomes" id="UP001589532">
    <property type="component" value="Unassembled WGS sequence"/>
</dbReference>
<evidence type="ECO:0000313" key="3">
    <source>
        <dbReference type="EMBL" id="MFB9631603.1"/>
    </source>
</evidence>
<keyword evidence="4" id="KW-1185">Reference proteome</keyword>
<dbReference type="InterPro" id="IPR036628">
    <property type="entry name" value="Clp_N_dom_sf"/>
</dbReference>
<dbReference type="InterPro" id="IPR004176">
    <property type="entry name" value="Clp_R_N"/>
</dbReference>
<dbReference type="Gene3D" id="1.10.1780.10">
    <property type="entry name" value="Clp, N-terminal domain"/>
    <property type="match status" value="1"/>
</dbReference>
<evidence type="ECO:0000313" key="4">
    <source>
        <dbReference type="Proteomes" id="UP001589532"/>
    </source>
</evidence>
<accession>A0ABV5SIT4</accession>
<evidence type="ECO:0000259" key="2">
    <source>
        <dbReference type="PROSITE" id="PS51903"/>
    </source>
</evidence>
<organism evidence="3 4">
    <name type="scientific">Nonomuraea helvata</name>
    <dbReference type="NCBI Taxonomy" id="37484"/>
    <lineage>
        <taxon>Bacteria</taxon>
        <taxon>Bacillati</taxon>
        <taxon>Actinomycetota</taxon>
        <taxon>Actinomycetes</taxon>
        <taxon>Streptosporangiales</taxon>
        <taxon>Streptosporangiaceae</taxon>
        <taxon>Nonomuraea</taxon>
    </lineage>
</organism>
<feature type="domain" description="Clp R" evidence="2">
    <location>
        <begin position="91"/>
        <end position="233"/>
    </location>
</feature>
<comment type="caution">
    <text evidence="3">The sequence shown here is derived from an EMBL/GenBank/DDBJ whole genome shotgun (WGS) entry which is preliminary data.</text>
</comment>
<dbReference type="SUPFAM" id="SSF81923">
    <property type="entry name" value="Double Clp-N motif"/>
    <property type="match status" value="1"/>
</dbReference>
<name>A0ABV5SIT4_9ACTN</name>
<dbReference type="Pfam" id="PF02861">
    <property type="entry name" value="Clp_N"/>
    <property type="match status" value="1"/>
</dbReference>
<dbReference type="InterPro" id="IPR044217">
    <property type="entry name" value="CLPT1/2"/>
</dbReference>
<evidence type="ECO:0000256" key="1">
    <source>
        <dbReference type="PROSITE-ProRule" id="PRU01251"/>
    </source>
</evidence>
<dbReference type="RefSeq" id="WP_344984107.1">
    <property type="nucleotide sequence ID" value="NZ_BAAAXV010000001.1"/>
</dbReference>
<gene>
    <name evidence="3" type="ORF">ACFFSA_51820</name>
</gene>
<protein>
    <submittedName>
        <fullName evidence="3">Clp protease N-terminal domain-containing protein</fullName>
    </submittedName>
</protein>
<keyword evidence="3" id="KW-0645">Protease</keyword>